<dbReference type="Proteomes" id="UP000254621">
    <property type="component" value="Unassembled WGS sequence"/>
</dbReference>
<evidence type="ECO:0000313" key="1">
    <source>
        <dbReference type="EMBL" id="SUP52240.1"/>
    </source>
</evidence>
<dbReference type="InterPro" id="IPR023198">
    <property type="entry name" value="PGP-like_dom2"/>
</dbReference>
<dbReference type="Gene3D" id="1.10.150.240">
    <property type="entry name" value="Putative phosphatase, domain 2"/>
    <property type="match status" value="1"/>
</dbReference>
<evidence type="ECO:0000313" key="2">
    <source>
        <dbReference type="Proteomes" id="UP000254621"/>
    </source>
</evidence>
<dbReference type="Gene3D" id="3.40.50.1000">
    <property type="entry name" value="HAD superfamily/HAD-like"/>
    <property type="match status" value="1"/>
</dbReference>
<dbReference type="EMBL" id="UHIV01000001">
    <property type="protein sequence ID" value="SUP52240.1"/>
    <property type="molecule type" value="Genomic_DNA"/>
</dbReference>
<sequence>MQNMLFDFDGTLANSGATVALATQAAFRVLSLPEPSHDTIAYYMGIPIETSFKAMALSTILQPQNTIGYYPAFANMLSHLNGLRSHSSPTSVLF</sequence>
<dbReference type="InterPro" id="IPR023214">
    <property type="entry name" value="HAD_sf"/>
</dbReference>
<evidence type="ECO:0008006" key="3">
    <source>
        <dbReference type="Google" id="ProtNLM"/>
    </source>
</evidence>
<protein>
    <recommendedName>
        <fullName evidence="3">Phosphoglycolate phosphatase</fullName>
    </recommendedName>
</protein>
<dbReference type="AlphaFoldDB" id="A0A380NYA6"/>
<reference evidence="1 2" key="1">
    <citation type="submission" date="2018-06" db="EMBL/GenBank/DDBJ databases">
        <authorList>
            <consortium name="Pathogen Informatics"/>
            <person name="Doyle S."/>
        </authorList>
    </citation>
    <scope>NUCLEOTIDE SEQUENCE [LARGE SCALE GENOMIC DNA]</scope>
    <source>
        <strain evidence="1 2">NCTC13645</strain>
    </source>
</reference>
<dbReference type="SUPFAM" id="SSF56784">
    <property type="entry name" value="HAD-like"/>
    <property type="match status" value="1"/>
</dbReference>
<dbReference type="STRING" id="1629.IV50_GL001424"/>
<accession>A0A380NYA6</accession>
<dbReference type="InterPro" id="IPR041492">
    <property type="entry name" value="HAD_2"/>
</dbReference>
<proteinExistence type="predicted"/>
<gene>
    <name evidence="1" type="ORF">NCTC13645_00113</name>
</gene>
<name>A0A380NYA6_WEIVI</name>
<dbReference type="InterPro" id="IPR036412">
    <property type="entry name" value="HAD-like_sf"/>
</dbReference>
<organism evidence="1 2">
    <name type="scientific">Weissella viridescens</name>
    <name type="common">Lactobacillus viridescens</name>
    <dbReference type="NCBI Taxonomy" id="1629"/>
    <lineage>
        <taxon>Bacteria</taxon>
        <taxon>Bacillati</taxon>
        <taxon>Bacillota</taxon>
        <taxon>Bacilli</taxon>
        <taxon>Lactobacillales</taxon>
        <taxon>Lactobacillaceae</taxon>
        <taxon>Weissella</taxon>
    </lineage>
</organism>
<dbReference type="Pfam" id="PF13419">
    <property type="entry name" value="HAD_2"/>
    <property type="match status" value="1"/>
</dbReference>